<dbReference type="InterPro" id="IPR027417">
    <property type="entry name" value="P-loop_NTPase"/>
</dbReference>
<sequence length="171" mass="17095">MSGVDGEQTMTETSVVEGGETAGNPGLTKAREAAHAVGGLLAIPGFGSGRPDGATDFNDLAALDGLDAMRACIEAATPPGDVPEATPLPDAAQAPTAPRKRSGPSVVLTRACDIVPEPIYWLWPGYLPAGKFTAFAGPAGCGKTTIAIALAATVSCGGARLLIVDPIISAV</sequence>
<accession>A0A6S7CNB1</accession>
<dbReference type="Proteomes" id="UP000494365">
    <property type="component" value="Unassembled WGS sequence"/>
</dbReference>
<dbReference type="AlphaFoldDB" id="A0A6S7CNB1"/>
<evidence type="ECO:0000256" key="1">
    <source>
        <dbReference type="SAM" id="MobiDB-lite"/>
    </source>
</evidence>
<name>A0A6S7CNB1_9BURK</name>
<feature type="region of interest" description="Disordered" evidence="1">
    <location>
        <begin position="1"/>
        <end position="26"/>
    </location>
</feature>
<dbReference type="Gene3D" id="3.40.50.300">
    <property type="entry name" value="P-loop containing nucleotide triphosphate hydrolases"/>
    <property type="match status" value="1"/>
</dbReference>
<dbReference type="SUPFAM" id="SSF52540">
    <property type="entry name" value="P-loop containing nucleoside triphosphate hydrolases"/>
    <property type="match status" value="1"/>
</dbReference>
<gene>
    <name evidence="2" type="ORF">LMG28614_01853</name>
</gene>
<organism evidence="2 3">
    <name type="scientific">Paraburkholderia ultramafica</name>
    <dbReference type="NCBI Taxonomy" id="1544867"/>
    <lineage>
        <taxon>Bacteria</taxon>
        <taxon>Pseudomonadati</taxon>
        <taxon>Pseudomonadota</taxon>
        <taxon>Betaproteobacteria</taxon>
        <taxon>Burkholderiales</taxon>
        <taxon>Burkholderiaceae</taxon>
        <taxon>Paraburkholderia</taxon>
    </lineage>
</organism>
<dbReference type="EMBL" id="CADIKK010000007">
    <property type="protein sequence ID" value="CAB3784031.1"/>
    <property type="molecule type" value="Genomic_DNA"/>
</dbReference>
<proteinExistence type="predicted"/>
<evidence type="ECO:0000313" key="3">
    <source>
        <dbReference type="Proteomes" id="UP000494365"/>
    </source>
</evidence>
<evidence type="ECO:0000313" key="2">
    <source>
        <dbReference type="EMBL" id="CAB3784031.1"/>
    </source>
</evidence>
<feature type="region of interest" description="Disordered" evidence="1">
    <location>
        <begin position="77"/>
        <end position="103"/>
    </location>
</feature>
<protein>
    <submittedName>
        <fullName evidence="2">Uncharacterized protein</fullName>
    </submittedName>
</protein>
<keyword evidence="3" id="KW-1185">Reference proteome</keyword>
<dbReference type="Pfam" id="PF13481">
    <property type="entry name" value="AAA_25"/>
    <property type="match status" value="1"/>
</dbReference>
<reference evidence="2 3" key="1">
    <citation type="submission" date="2020-04" db="EMBL/GenBank/DDBJ databases">
        <authorList>
            <person name="De Canck E."/>
        </authorList>
    </citation>
    <scope>NUCLEOTIDE SEQUENCE [LARGE SCALE GENOMIC DNA]</scope>
    <source>
        <strain evidence="2 3">LMG 28614</strain>
    </source>
</reference>